<dbReference type="InterPro" id="IPR009384">
    <property type="entry name" value="SwrD-like"/>
</dbReference>
<dbReference type="PANTHER" id="PTHR39185">
    <property type="entry name" value="SWARMING MOTILITY PROTEIN SWRD"/>
    <property type="match status" value="1"/>
</dbReference>
<evidence type="ECO:0000313" key="2">
    <source>
        <dbReference type="Proteomes" id="UP000291469"/>
    </source>
</evidence>
<dbReference type="Proteomes" id="UP000291469">
    <property type="component" value="Chromosome"/>
</dbReference>
<dbReference type="EMBL" id="CP036402">
    <property type="protein sequence ID" value="QBI21242.1"/>
    <property type="molecule type" value="Genomic_DNA"/>
</dbReference>
<dbReference type="Pfam" id="PF06289">
    <property type="entry name" value="FlbD"/>
    <property type="match status" value="1"/>
</dbReference>
<protein>
    <submittedName>
        <fullName evidence="1">Flagellar protein FlbD</fullName>
    </submittedName>
</protein>
<evidence type="ECO:0000313" key="1">
    <source>
        <dbReference type="EMBL" id="QBI21242.1"/>
    </source>
</evidence>
<dbReference type="PANTHER" id="PTHR39185:SF1">
    <property type="entry name" value="SWARMING MOTILITY PROTEIN SWRD"/>
    <property type="match status" value="1"/>
</dbReference>
<keyword evidence="2" id="KW-1185">Reference proteome</keyword>
<dbReference type="RefSeq" id="WP_131156235.1">
    <property type="nucleotide sequence ID" value="NZ_CP036402.1"/>
</dbReference>
<gene>
    <name evidence="1" type="ORF">ER308_17810</name>
</gene>
<proteinExistence type="predicted"/>
<name>A0A411YJG2_9ACTN</name>
<dbReference type="OrthoDB" id="9799862at2"/>
<keyword evidence="1" id="KW-0282">Flagellum</keyword>
<accession>A0A411YJG2</accession>
<dbReference type="AlphaFoldDB" id="A0A411YJG2"/>
<reference evidence="1 2" key="1">
    <citation type="submission" date="2019-01" db="EMBL/GenBank/DDBJ databases">
        <title>Egibacter rhizosphaerae EGI 80759T.</title>
        <authorList>
            <person name="Chen D.-D."/>
            <person name="Tian Y."/>
            <person name="Jiao J.-Y."/>
            <person name="Zhang X.-T."/>
            <person name="Zhang Y.-G."/>
            <person name="Zhang Y."/>
            <person name="Xiao M."/>
            <person name="Shu W.-S."/>
            <person name="Li W.-J."/>
        </authorList>
    </citation>
    <scope>NUCLEOTIDE SEQUENCE [LARGE SCALE GENOMIC DNA]</scope>
    <source>
        <strain evidence="1 2">EGI 80759</strain>
    </source>
</reference>
<dbReference type="KEGG" id="erz:ER308_17810"/>
<sequence length="85" mass="9200">MIVVHRLKGEPFVINADLIAMVESAPDTIVRLVDGRSAHVRETPDEVVEAVIAFRAAVLRAADEHRGTPAARTTRNLTVLTGDEA</sequence>
<keyword evidence="1" id="KW-0966">Cell projection</keyword>
<organism evidence="1 2">
    <name type="scientific">Egibacter rhizosphaerae</name>
    <dbReference type="NCBI Taxonomy" id="1670831"/>
    <lineage>
        <taxon>Bacteria</taxon>
        <taxon>Bacillati</taxon>
        <taxon>Actinomycetota</taxon>
        <taxon>Nitriliruptoria</taxon>
        <taxon>Egibacterales</taxon>
        <taxon>Egibacteraceae</taxon>
        <taxon>Egibacter</taxon>
    </lineage>
</organism>
<keyword evidence="1" id="KW-0969">Cilium</keyword>